<evidence type="ECO:0000313" key="4">
    <source>
        <dbReference type="Proteomes" id="UP000324974"/>
    </source>
</evidence>
<dbReference type="Proteomes" id="UP000324974">
    <property type="component" value="Chromosome"/>
</dbReference>
<keyword evidence="1" id="KW-1133">Transmembrane helix</keyword>
<reference evidence="4" key="1">
    <citation type="submission" date="2019-08" db="EMBL/GenBank/DDBJ databases">
        <title>Limnoglobus roseus gen. nov., sp. nov., a novel freshwater planctomycete with a giant genome from the family Gemmataceae.</title>
        <authorList>
            <person name="Kulichevskaya I.S."/>
            <person name="Naumoff D.G."/>
            <person name="Miroshnikov K."/>
            <person name="Ivanova A."/>
            <person name="Philippov D.A."/>
            <person name="Hakobyan A."/>
            <person name="Rijpstra I.C."/>
            <person name="Sinninghe Damste J.S."/>
            <person name="Liesack W."/>
            <person name="Dedysh S.N."/>
        </authorList>
    </citation>
    <scope>NUCLEOTIDE SEQUENCE [LARGE SCALE GENOMIC DNA]</scope>
    <source>
        <strain evidence="4">PX52</strain>
    </source>
</reference>
<evidence type="ECO:0000313" key="3">
    <source>
        <dbReference type="EMBL" id="QEL16269.1"/>
    </source>
</evidence>
<keyword evidence="4" id="KW-1185">Reference proteome</keyword>
<dbReference type="InterPro" id="IPR011453">
    <property type="entry name" value="DUF1559"/>
</dbReference>
<dbReference type="RefSeq" id="WP_168219022.1">
    <property type="nucleotide sequence ID" value="NZ_CP042425.1"/>
</dbReference>
<feature type="domain" description="DUF1559" evidence="2">
    <location>
        <begin position="36"/>
        <end position="341"/>
    </location>
</feature>
<dbReference type="EMBL" id="CP042425">
    <property type="protein sequence ID" value="QEL16269.1"/>
    <property type="molecule type" value="Genomic_DNA"/>
</dbReference>
<dbReference type="InterPro" id="IPR027558">
    <property type="entry name" value="Pre_pil_HX9DG_C"/>
</dbReference>
<dbReference type="NCBIfam" id="TIGR04294">
    <property type="entry name" value="pre_pil_HX9DG"/>
    <property type="match status" value="1"/>
</dbReference>
<accession>A0A5C1AA54</accession>
<dbReference type="PROSITE" id="PS00409">
    <property type="entry name" value="PROKAR_NTER_METHYL"/>
    <property type="match status" value="1"/>
</dbReference>
<gene>
    <name evidence="3" type="ORF">PX52LOC_03210</name>
</gene>
<proteinExistence type="predicted"/>
<dbReference type="SUPFAM" id="SSF54523">
    <property type="entry name" value="Pili subunits"/>
    <property type="match status" value="1"/>
</dbReference>
<feature type="transmembrane region" description="Helical" evidence="1">
    <location>
        <begin position="12"/>
        <end position="35"/>
    </location>
</feature>
<sequence length="360" mass="37922">MKTSLHRPGRGFTLIELLVVIAIIAILIGLLLPAVQKVREAAARAKCTNNLKQLGVALHSYNDIYEKLPPGQYNDDMKDWGWGVFVLPYIEQQALYTNLMADTTNFVMVNKSGGGSNIPNSYSTTDANLDNYGTRSRVNASAGAQNGVGVAQTVLNVFICPSDILPNQVTGNYAKTNYLANIGNSTNSSSGTAVLIWPKGAATTDGNYYYANPSKGQQNGFFVHANENTTTFCTSLTSITGADGLSNTIALSEATESVSATVSNLSGKIPLWAGGNPNSNGTGVANMSISFRVADSNMTPNKKTTTAPITNIDGTFASKHTGGVNCLMGDGSVKFVRDTITPLAWEAAGSRNGGEAIALD</sequence>
<evidence type="ECO:0000259" key="2">
    <source>
        <dbReference type="Pfam" id="PF07596"/>
    </source>
</evidence>
<name>A0A5C1AA54_9BACT</name>
<dbReference type="Pfam" id="PF07963">
    <property type="entry name" value="N_methyl"/>
    <property type="match status" value="1"/>
</dbReference>
<organism evidence="3 4">
    <name type="scientific">Limnoglobus roseus</name>
    <dbReference type="NCBI Taxonomy" id="2598579"/>
    <lineage>
        <taxon>Bacteria</taxon>
        <taxon>Pseudomonadati</taxon>
        <taxon>Planctomycetota</taxon>
        <taxon>Planctomycetia</taxon>
        <taxon>Gemmatales</taxon>
        <taxon>Gemmataceae</taxon>
        <taxon>Limnoglobus</taxon>
    </lineage>
</organism>
<dbReference type="PANTHER" id="PTHR30093:SF2">
    <property type="entry name" value="TYPE II SECRETION SYSTEM PROTEIN H"/>
    <property type="match status" value="1"/>
</dbReference>
<dbReference type="NCBIfam" id="TIGR02532">
    <property type="entry name" value="IV_pilin_GFxxxE"/>
    <property type="match status" value="1"/>
</dbReference>
<dbReference type="AlphaFoldDB" id="A0A5C1AA54"/>
<dbReference type="KEGG" id="lrs:PX52LOC_03210"/>
<dbReference type="PANTHER" id="PTHR30093">
    <property type="entry name" value="GENERAL SECRETION PATHWAY PROTEIN G"/>
    <property type="match status" value="1"/>
</dbReference>
<dbReference type="Gene3D" id="3.30.700.10">
    <property type="entry name" value="Glycoprotein, Type 4 Pilin"/>
    <property type="match status" value="1"/>
</dbReference>
<dbReference type="Pfam" id="PF07596">
    <property type="entry name" value="SBP_bac_10"/>
    <property type="match status" value="1"/>
</dbReference>
<evidence type="ECO:0000256" key="1">
    <source>
        <dbReference type="SAM" id="Phobius"/>
    </source>
</evidence>
<keyword evidence="1" id="KW-0812">Transmembrane</keyword>
<keyword evidence="1" id="KW-0472">Membrane</keyword>
<dbReference type="InterPro" id="IPR045584">
    <property type="entry name" value="Pilin-like"/>
</dbReference>
<dbReference type="InterPro" id="IPR012902">
    <property type="entry name" value="N_methyl_site"/>
</dbReference>
<protein>
    <recommendedName>
        <fullName evidence="2">DUF1559 domain-containing protein</fullName>
    </recommendedName>
</protein>